<dbReference type="PANTHER" id="PTHR37691:SF1">
    <property type="entry name" value="BLR3518 PROTEIN"/>
    <property type="match status" value="1"/>
</dbReference>
<evidence type="ECO:0000313" key="3">
    <source>
        <dbReference type="Proteomes" id="UP000738126"/>
    </source>
</evidence>
<dbReference type="Gene3D" id="3.40.1260.10">
    <property type="entry name" value="DsrEFH-like"/>
    <property type="match status" value="1"/>
</dbReference>
<keyword evidence="1" id="KW-0732">Signal</keyword>
<accession>A0ABS1E5F4</accession>
<proteinExistence type="predicted"/>
<dbReference type="Pfam" id="PF02635">
    <property type="entry name" value="DsrE"/>
    <property type="match status" value="1"/>
</dbReference>
<dbReference type="PANTHER" id="PTHR37691">
    <property type="entry name" value="BLR3518 PROTEIN"/>
    <property type="match status" value="1"/>
</dbReference>
<dbReference type="Proteomes" id="UP000738126">
    <property type="component" value="Unassembled WGS sequence"/>
</dbReference>
<reference evidence="2 3" key="1">
    <citation type="journal article" date="2020" name="Microorganisms">
        <title>Osmotic Adaptation and Compatible Solute Biosynthesis of Phototrophic Bacteria as Revealed from Genome Analyses.</title>
        <authorList>
            <person name="Imhoff J.F."/>
            <person name="Rahn T."/>
            <person name="Kunzel S."/>
            <person name="Keller A."/>
            <person name="Neulinger S.C."/>
        </authorList>
    </citation>
    <scope>NUCLEOTIDE SEQUENCE [LARGE SCALE GENOMIC DNA]</scope>
    <source>
        <strain evidence="2 3">DSM 15116</strain>
    </source>
</reference>
<evidence type="ECO:0000313" key="2">
    <source>
        <dbReference type="EMBL" id="MBK1726044.1"/>
    </source>
</evidence>
<organism evidence="2 3">
    <name type="scientific">Halorhodospira neutriphila</name>
    <dbReference type="NCBI Taxonomy" id="168379"/>
    <lineage>
        <taxon>Bacteria</taxon>
        <taxon>Pseudomonadati</taxon>
        <taxon>Pseudomonadota</taxon>
        <taxon>Gammaproteobacteria</taxon>
        <taxon>Chromatiales</taxon>
        <taxon>Ectothiorhodospiraceae</taxon>
        <taxon>Halorhodospira</taxon>
    </lineage>
</organism>
<dbReference type="InterPro" id="IPR003787">
    <property type="entry name" value="Sulphur_relay_DsrE/F-like"/>
</dbReference>
<feature type="signal peptide" evidence="1">
    <location>
        <begin position="1"/>
        <end position="38"/>
    </location>
</feature>
<gene>
    <name evidence="2" type="ORF">CKO13_03210</name>
</gene>
<name>A0ABS1E5F4_9GAMM</name>
<dbReference type="EMBL" id="NRSH01000021">
    <property type="protein sequence ID" value="MBK1726044.1"/>
    <property type="molecule type" value="Genomic_DNA"/>
</dbReference>
<sequence>MHPHHQRAEHGRLGARRAVPAALALAVAALAALAPAGAAEAPSQPRLAFHVDMGEPRRVSSTLFNASSAASHYEGQLVDYDIRLVFQGFGIRYVTEEPLAGTPYEVPQERREAQAELVERLRSLQDTYDVQVEVCRSSMAEVGLGREELAVEAKLVPYAVTRLAELQREQGFAYIKMQ</sequence>
<keyword evidence="3" id="KW-1185">Reference proteome</keyword>
<protein>
    <submittedName>
        <fullName evidence="2">Uncharacterized protein</fullName>
    </submittedName>
</protein>
<feature type="chain" id="PRO_5046935745" evidence="1">
    <location>
        <begin position="39"/>
        <end position="178"/>
    </location>
</feature>
<evidence type="ECO:0000256" key="1">
    <source>
        <dbReference type="SAM" id="SignalP"/>
    </source>
</evidence>
<comment type="caution">
    <text evidence="2">The sequence shown here is derived from an EMBL/GenBank/DDBJ whole genome shotgun (WGS) entry which is preliminary data.</text>
</comment>
<dbReference type="InterPro" id="IPR027396">
    <property type="entry name" value="DsrEFH-like"/>
</dbReference>
<dbReference type="RefSeq" id="WP_200256759.1">
    <property type="nucleotide sequence ID" value="NZ_NRSH01000021.1"/>
</dbReference>
<dbReference type="SUPFAM" id="SSF75169">
    <property type="entry name" value="DsrEFH-like"/>
    <property type="match status" value="1"/>
</dbReference>